<evidence type="ECO:0000313" key="3">
    <source>
        <dbReference type="Proteomes" id="UP001623661"/>
    </source>
</evidence>
<dbReference type="InterPro" id="IPR036291">
    <property type="entry name" value="NAD(P)-bd_dom_sf"/>
</dbReference>
<dbReference type="PANTHER" id="PTHR43355:SF2">
    <property type="entry name" value="FLAVIN REDUCTASE (NADPH)"/>
    <property type="match status" value="1"/>
</dbReference>
<dbReference type="Proteomes" id="UP001623661">
    <property type="component" value="Unassembled WGS sequence"/>
</dbReference>
<dbReference type="EMBL" id="JBJHZY010000002">
    <property type="protein sequence ID" value="MFL0268723.1"/>
    <property type="molecule type" value="Genomic_DNA"/>
</dbReference>
<proteinExistence type="predicted"/>
<feature type="domain" description="NAD(P)-binding" evidence="1">
    <location>
        <begin position="11"/>
        <end position="198"/>
    </location>
</feature>
<dbReference type="InterPro" id="IPR051606">
    <property type="entry name" value="Polyketide_Oxido-like"/>
</dbReference>
<protein>
    <submittedName>
        <fullName evidence="2">NAD(P)-dependent oxidoreductase</fullName>
    </submittedName>
</protein>
<reference evidence="2 3" key="1">
    <citation type="submission" date="2024-11" db="EMBL/GenBank/DDBJ databases">
        <authorList>
            <person name="Heng Y.C."/>
            <person name="Lim A.C.H."/>
            <person name="Lee J.K.Y."/>
            <person name="Kittelmann S."/>
        </authorList>
    </citation>
    <scope>NUCLEOTIDE SEQUENCE [LARGE SCALE GENOMIC DNA]</scope>
    <source>
        <strain evidence="2 3">WILCCON 0202</strain>
    </source>
</reference>
<keyword evidence="3" id="KW-1185">Reference proteome</keyword>
<dbReference type="Gene3D" id="3.40.50.720">
    <property type="entry name" value="NAD(P)-binding Rossmann-like Domain"/>
    <property type="match status" value="1"/>
</dbReference>
<organism evidence="2 3">
    <name type="scientific">Candidatus Clostridium radicumherbarum</name>
    <dbReference type="NCBI Taxonomy" id="3381662"/>
    <lineage>
        <taxon>Bacteria</taxon>
        <taxon>Bacillati</taxon>
        <taxon>Bacillota</taxon>
        <taxon>Clostridia</taxon>
        <taxon>Eubacteriales</taxon>
        <taxon>Clostridiaceae</taxon>
        <taxon>Clostridium</taxon>
    </lineage>
</organism>
<sequence>MTKKLTIAIIGAAGKEGSLLVKEAIARGHEVTAIVRNASKVDAPEAKVLEKDLFKLNYEDLKKFDVVIDAFGAWTEDTLPLHQSSLKYLADLLSGKPNRLLVVGGAGSLYVDPQHKTRLIDTPDFPDMFKPLASIMSAAFDALKVRNDVNWTYVSPSANFVADGIRTGEYISGGEELMVNSIGESVISYADYAIAMIDEAENATHLKKRYTVVSK</sequence>
<evidence type="ECO:0000313" key="2">
    <source>
        <dbReference type="EMBL" id="MFL0268723.1"/>
    </source>
</evidence>
<name>A0ABW8TU29_9CLOT</name>
<comment type="caution">
    <text evidence="2">The sequence shown here is derived from an EMBL/GenBank/DDBJ whole genome shotgun (WGS) entry which is preliminary data.</text>
</comment>
<dbReference type="SUPFAM" id="SSF51735">
    <property type="entry name" value="NAD(P)-binding Rossmann-fold domains"/>
    <property type="match status" value="1"/>
</dbReference>
<accession>A0ABW8TU29</accession>
<dbReference type="InterPro" id="IPR016040">
    <property type="entry name" value="NAD(P)-bd_dom"/>
</dbReference>
<dbReference type="CDD" id="cd05244">
    <property type="entry name" value="BVR-B_like_SDR_a"/>
    <property type="match status" value="1"/>
</dbReference>
<dbReference type="PANTHER" id="PTHR43355">
    <property type="entry name" value="FLAVIN REDUCTASE (NADPH)"/>
    <property type="match status" value="1"/>
</dbReference>
<dbReference type="Pfam" id="PF13460">
    <property type="entry name" value="NAD_binding_10"/>
    <property type="match status" value="1"/>
</dbReference>
<evidence type="ECO:0000259" key="1">
    <source>
        <dbReference type="Pfam" id="PF13460"/>
    </source>
</evidence>
<dbReference type="RefSeq" id="WP_406765348.1">
    <property type="nucleotide sequence ID" value="NZ_JBJHZY010000002.1"/>
</dbReference>
<gene>
    <name evidence="2" type="ORF">ACJDUH_11535</name>
</gene>